<evidence type="ECO:0000313" key="2">
    <source>
        <dbReference type="Proteomes" id="UP001235664"/>
    </source>
</evidence>
<dbReference type="EMBL" id="JAVAIL010000003">
    <property type="protein sequence ID" value="MDP4539757.1"/>
    <property type="molecule type" value="Genomic_DNA"/>
</dbReference>
<protein>
    <submittedName>
        <fullName evidence="1">Uncharacterized protein</fullName>
    </submittedName>
</protein>
<reference evidence="1 2" key="1">
    <citation type="submission" date="2023-08" db="EMBL/GenBank/DDBJ databases">
        <title>genomic of DY56.</title>
        <authorList>
            <person name="Wang Y."/>
        </authorList>
    </citation>
    <scope>NUCLEOTIDE SEQUENCE [LARGE SCALE GENOMIC DNA]</scope>
    <source>
        <strain evidence="1 2">DY56-A-20</strain>
    </source>
</reference>
<dbReference type="RefSeq" id="WP_305929912.1">
    <property type="nucleotide sequence ID" value="NZ_JAVAIL010000003.1"/>
</dbReference>
<dbReference type="Proteomes" id="UP001235664">
    <property type="component" value="Unassembled WGS sequence"/>
</dbReference>
<evidence type="ECO:0000313" key="1">
    <source>
        <dbReference type="EMBL" id="MDP4539757.1"/>
    </source>
</evidence>
<accession>A0ABT9H8W4</accession>
<keyword evidence="2" id="KW-1185">Reference proteome</keyword>
<proteinExistence type="predicted"/>
<name>A0ABT9H8W4_9SPHN</name>
<sequence length="160" mass="17961">MSALILTLERFQRRLGHDQTGMVIIDRPGGDKVGEARYLSVCADMVATGSRYSEFGKLACPIVSMPFHLSRILQLADLVVSITTAHFAGRRQAAPFFPYVLPFFGEDKGRRGGVSVKIHPDIKYRNLYHWLLEDEHFVWGSSGYPMPLKESPYASSADVR</sequence>
<organism evidence="1 2">
    <name type="scientific">Qipengyuania benthica</name>
    <dbReference type="NCBI Taxonomy" id="3067651"/>
    <lineage>
        <taxon>Bacteria</taxon>
        <taxon>Pseudomonadati</taxon>
        <taxon>Pseudomonadota</taxon>
        <taxon>Alphaproteobacteria</taxon>
        <taxon>Sphingomonadales</taxon>
        <taxon>Erythrobacteraceae</taxon>
        <taxon>Qipengyuania</taxon>
    </lineage>
</organism>
<gene>
    <name evidence="1" type="ORF">Q9K01_08995</name>
</gene>
<comment type="caution">
    <text evidence="1">The sequence shown here is derived from an EMBL/GenBank/DDBJ whole genome shotgun (WGS) entry which is preliminary data.</text>
</comment>